<reference evidence="1" key="1">
    <citation type="submission" date="2018-08" db="EMBL/GenBank/DDBJ databases">
        <authorList>
            <person name="Rossello M."/>
        </authorList>
    </citation>
    <scope>NUCLEOTIDE SEQUENCE [LARGE SCALE GENOMIC DNA]</scope>
    <source>
        <strain evidence="1">cv. Chinese Spring</strain>
    </source>
</reference>
<keyword evidence="2" id="KW-1185">Reference proteome</keyword>
<protein>
    <submittedName>
        <fullName evidence="1">Uncharacterized protein</fullName>
    </submittedName>
</protein>
<dbReference type="Gramene" id="TraesMAC3B03G01786010.1">
    <property type="protein sequence ID" value="TraesMAC3B03G01786010.1"/>
    <property type="gene ID" value="TraesMAC3B03G01786010"/>
</dbReference>
<dbReference type="Gramene" id="TraesLDM3B03G01784910.1">
    <property type="protein sequence ID" value="TraesLDM3B03G01784910.1"/>
    <property type="gene ID" value="TraesLDM3B03G01784910"/>
</dbReference>
<evidence type="ECO:0000313" key="1">
    <source>
        <dbReference type="EnsemblPlants" id="TraesCS3B02G584300.1"/>
    </source>
</evidence>
<reference evidence="1" key="2">
    <citation type="submission" date="2018-10" db="UniProtKB">
        <authorList>
            <consortium name="EnsemblPlants"/>
        </authorList>
    </citation>
    <scope>IDENTIFICATION</scope>
</reference>
<dbReference type="Gramene" id="TraesCS3B02G584300.1">
    <property type="protein sequence ID" value="TraesCS3B02G584300.1"/>
    <property type="gene ID" value="TraesCS3B02G584300"/>
</dbReference>
<dbReference type="Gramene" id="TraesWEE_scaffold_101389_01G000100.1">
    <property type="protein sequence ID" value="TraesWEE_scaffold_101389_01G000100.1"/>
    <property type="gene ID" value="TraesWEE_scaffold_101389_01G000100"/>
</dbReference>
<evidence type="ECO:0000313" key="2">
    <source>
        <dbReference type="Proteomes" id="UP000019116"/>
    </source>
</evidence>
<dbReference type="Gramene" id="TraesCLE_scaffold_058633_01G000100.1">
    <property type="protein sequence ID" value="TraesCLE_scaffold_058633_01G000100.1"/>
    <property type="gene ID" value="TraesCLE_scaffold_058633_01G000100"/>
</dbReference>
<dbReference type="Gramene" id="TraesRN3B0101468000.1">
    <property type="protein sequence ID" value="TraesRN3B0101468000.1"/>
    <property type="gene ID" value="TraesRN3B0101468000"/>
</dbReference>
<dbReference type="InterPro" id="IPR002110">
    <property type="entry name" value="Ankyrin_rpt"/>
</dbReference>
<name>A0A3B6G2J0_WHEAT</name>
<dbReference type="SMART" id="SM00248">
    <property type="entry name" value="ANK"/>
    <property type="match status" value="10"/>
</dbReference>
<dbReference type="Gramene" id="TraesARI3B03G01817540.1">
    <property type="protein sequence ID" value="TraesARI3B03G01817540.1"/>
    <property type="gene ID" value="TraesARI3B03G01817540"/>
</dbReference>
<dbReference type="AlphaFoldDB" id="A0A3B6G2J0"/>
<dbReference type="Gramene" id="TraesJAG3B03G01793830.1">
    <property type="protein sequence ID" value="TraesJAG3B03G01793830.1"/>
    <property type="gene ID" value="TraesJAG3B03G01793830"/>
</dbReference>
<dbReference type="OrthoDB" id="303876at2759"/>
<dbReference type="Gramene" id="TraesSYM3B03G01809910.1">
    <property type="protein sequence ID" value="TraesSYM3B03G01809910.1"/>
    <property type="gene ID" value="TraesSYM3B03G01809910"/>
</dbReference>
<dbReference type="SUPFAM" id="SSF48403">
    <property type="entry name" value="Ankyrin repeat"/>
    <property type="match status" value="1"/>
</dbReference>
<dbReference type="OMA" id="IDQANDH"/>
<accession>A0A3B6G2J0</accession>
<proteinExistence type="predicted"/>
<dbReference type="EnsemblPlants" id="TraesCS3B02G584300.1">
    <property type="protein sequence ID" value="TraesCS3B02G584300.1"/>
    <property type="gene ID" value="TraesCS3B02G584300"/>
</dbReference>
<dbReference type="Gramene" id="TraesCAD_scaffold_085361_01G000100.1">
    <property type="protein sequence ID" value="TraesCAD_scaffold_085361_01G000100.1"/>
    <property type="gene ID" value="TraesCAD_scaffold_085361_01G000100"/>
</dbReference>
<dbReference type="Gramene" id="TraesJAG3B03G01793830.2">
    <property type="protein sequence ID" value="TraesJAG3B03G01793830.2"/>
    <property type="gene ID" value="TraesJAG3B03G01793830"/>
</dbReference>
<dbReference type="Gene3D" id="1.25.40.20">
    <property type="entry name" value="Ankyrin repeat-containing domain"/>
    <property type="match status" value="3"/>
</dbReference>
<dbReference type="STRING" id="4565.A0A3B6G2J0"/>
<dbReference type="RefSeq" id="XP_044352321.1">
    <property type="nucleotide sequence ID" value="XM_044496386.1"/>
</dbReference>
<dbReference type="InterPro" id="IPR036770">
    <property type="entry name" value="Ankyrin_rpt-contain_sf"/>
</dbReference>
<sequence>MATNTSATDYSSAGTQPQIDRRLLEAATSGDPRRVKELVSRNPSIILGTTPQGNSCLHISSMHGHKEFCEDVLEIEESLLLNANFESFLSKLNLQGETPLVTAVTHGHAFVASFLVGRCHRLGLRQVILQQDKTGCNALHHAIHSGHKELALELIAAEPALSRDVNKFKESPLFLAVMRDFCDVVEKLVRITDSAHGGEFGLNALHGAVRNDNPVIARQIMETRPELAREGNTDLVTPIRMAVRYGKMRVVRELLRHDFSLGYEMHKNIFPLLNCAAAGGQVNVAQEILRHCPDAPYREIGGETRTCLHIAVLNNHIEFVKFILSTPYLRKLVNMQDSNRKTALHYAVQGCYPKIIAALLSHEDIDRAVLDNSAKPTAWELWINTYCAKSINWNNVWMLKLKGRPQNTMCLQNIHGDVKQGAINESSGVAKSPCPLLSFCL</sequence>
<dbReference type="Gramene" id="TraesSTA3B03G01775310.1">
    <property type="protein sequence ID" value="TraesSTA3B03G01775310.1"/>
    <property type="gene ID" value="TraesSTA3B03G01775310"/>
</dbReference>
<organism evidence="1">
    <name type="scientific">Triticum aestivum</name>
    <name type="common">Wheat</name>
    <dbReference type="NCBI Taxonomy" id="4565"/>
    <lineage>
        <taxon>Eukaryota</taxon>
        <taxon>Viridiplantae</taxon>
        <taxon>Streptophyta</taxon>
        <taxon>Embryophyta</taxon>
        <taxon>Tracheophyta</taxon>
        <taxon>Spermatophyta</taxon>
        <taxon>Magnoliopsida</taxon>
        <taxon>Liliopsida</taxon>
        <taxon>Poales</taxon>
        <taxon>Poaceae</taxon>
        <taxon>BOP clade</taxon>
        <taxon>Pooideae</taxon>
        <taxon>Triticodae</taxon>
        <taxon>Triticeae</taxon>
        <taxon>Triticinae</taxon>
        <taxon>Triticum</taxon>
    </lineage>
</organism>
<dbReference type="Pfam" id="PF12796">
    <property type="entry name" value="Ank_2"/>
    <property type="match status" value="3"/>
</dbReference>
<dbReference type="Proteomes" id="UP000019116">
    <property type="component" value="Chromosome 3B"/>
</dbReference>
<dbReference type="PANTHER" id="PTHR24121">
    <property type="entry name" value="NO MECHANORECEPTOR POTENTIAL C, ISOFORM D-RELATED"/>
    <property type="match status" value="1"/>
</dbReference>
<gene>
    <name evidence="1" type="primary">LOC123072753</name>
</gene>
<dbReference type="GeneID" id="123072753"/>
<dbReference type="PANTHER" id="PTHR24121:SF19">
    <property type="entry name" value="OS11G0247700 PROTEIN"/>
    <property type="match status" value="1"/>
</dbReference>
<dbReference type="Gramene" id="TraesROB_scaffold_078115_01G000100.1">
    <property type="protein sequence ID" value="TraesROB_scaffold_078115_01G000100.1"/>
    <property type="gene ID" value="TraesROB_scaffold_078115_01G000100"/>
</dbReference>
<dbReference type="Gramene" id="TraesCS3B03G1460400.1">
    <property type="protein sequence ID" value="TraesCS3B03G1460400.1.CDS"/>
    <property type="gene ID" value="TraesCS3B03G1460400"/>
</dbReference>
<dbReference type="Gramene" id="TraesNOR3B03G01810690.1">
    <property type="protein sequence ID" value="TraesNOR3B03G01810690.1"/>
    <property type="gene ID" value="TraesNOR3B03G01810690"/>
</dbReference>
<dbReference type="SMR" id="A0A3B6G2J0"/>